<dbReference type="EMBL" id="JAIVGD010000028">
    <property type="protein sequence ID" value="KAH0738467.1"/>
    <property type="molecule type" value="Genomic_DNA"/>
</dbReference>
<evidence type="ECO:0000313" key="3">
    <source>
        <dbReference type="Proteomes" id="UP000826656"/>
    </source>
</evidence>
<proteinExistence type="predicted"/>
<dbReference type="SUPFAM" id="SSF53098">
    <property type="entry name" value="Ribonuclease H-like"/>
    <property type="match status" value="1"/>
</dbReference>
<gene>
    <name evidence="2" type="ORF">KY290_037172</name>
</gene>
<dbReference type="InterPro" id="IPR055298">
    <property type="entry name" value="AtLOH3-like"/>
</dbReference>
<dbReference type="InterPro" id="IPR012337">
    <property type="entry name" value="RNaseH-like_sf"/>
</dbReference>
<keyword evidence="3" id="KW-1185">Reference proteome</keyword>
<dbReference type="Pfam" id="PF14291">
    <property type="entry name" value="DUF4371"/>
    <property type="match status" value="1"/>
</dbReference>
<dbReference type="PANTHER" id="PTHR11697:SF230">
    <property type="entry name" value="ZINC FINGER, MYM DOMAIN CONTAINING 1"/>
    <property type="match status" value="1"/>
</dbReference>
<dbReference type="PANTHER" id="PTHR11697">
    <property type="entry name" value="GENERAL TRANSCRIPTION FACTOR 2-RELATED ZINC FINGER PROTEIN"/>
    <property type="match status" value="1"/>
</dbReference>
<dbReference type="InterPro" id="IPR025398">
    <property type="entry name" value="DUF4371"/>
</dbReference>
<feature type="domain" description="DUF4371" evidence="1">
    <location>
        <begin position="1"/>
        <end position="67"/>
    </location>
</feature>
<evidence type="ECO:0000313" key="2">
    <source>
        <dbReference type="EMBL" id="KAH0738467.1"/>
    </source>
</evidence>
<organism evidence="2 3">
    <name type="scientific">Solanum tuberosum</name>
    <name type="common">Potato</name>
    <dbReference type="NCBI Taxonomy" id="4113"/>
    <lineage>
        <taxon>Eukaryota</taxon>
        <taxon>Viridiplantae</taxon>
        <taxon>Streptophyta</taxon>
        <taxon>Embryophyta</taxon>
        <taxon>Tracheophyta</taxon>
        <taxon>Spermatophyta</taxon>
        <taxon>Magnoliopsida</taxon>
        <taxon>eudicotyledons</taxon>
        <taxon>Gunneridae</taxon>
        <taxon>Pentapetalae</taxon>
        <taxon>asterids</taxon>
        <taxon>lamiids</taxon>
        <taxon>Solanales</taxon>
        <taxon>Solanaceae</taxon>
        <taxon>Solanoideae</taxon>
        <taxon>Solaneae</taxon>
        <taxon>Solanum</taxon>
    </lineage>
</organism>
<protein>
    <recommendedName>
        <fullName evidence="1">DUF4371 domain-containing protein</fullName>
    </recommendedName>
</protein>
<dbReference type="Proteomes" id="UP000826656">
    <property type="component" value="Unassembled WGS sequence"/>
</dbReference>
<accession>A0ABQ7TWH3</accession>
<comment type="caution">
    <text evidence="2">The sequence shown here is derived from an EMBL/GenBank/DDBJ whole genome shotgun (WGS) entry which is preliminary data.</text>
</comment>
<reference evidence="2 3" key="1">
    <citation type="journal article" date="2021" name="bioRxiv">
        <title>Chromosome-scale and haplotype-resolved genome assembly of a tetraploid potato cultivar.</title>
        <authorList>
            <person name="Sun H."/>
            <person name="Jiao W.-B."/>
            <person name="Krause K."/>
            <person name="Campoy J.A."/>
            <person name="Goel M."/>
            <person name="Folz-Donahue K."/>
            <person name="Kukat C."/>
            <person name="Huettel B."/>
            <person name="Schneeberger K."/>
        </authorList>
    </citation>
    <scope>NUCLEOTIDE SEQUENCE [LARGE SCALE GENOMIC DNA]</scope>
    <source>
        <strain evidence="2">SolTubOtavaFocal</strain>
        <tissue evidence="2">Leaves</tissue>
    </source>
</reference>
<evidence type="ECO:0000259" key="1">
    <source>
        <dbReference type="Pfam" id="PF14291"/>
    </source>
</evidence>
<sequence>MAIVLRYVDNKGFVVEAFIGLVHVKDISALSLKKTIVNVLAQHSLSLSYVRGQCYDGASNMQGDINGLKMLIKKESKSAHSIHCFAHQLQLTLVAVSKKCVQVGELVLLVSNILNVLGASFKRKDELRQSQKDNLQKALDMDEIETCRGLNQELGLIRAGDTRWGSHYKAFQNFILLLDSIIDVLDTLVEDANTLDERAKASGYLRSFQTYEVAFMLHLMKDILGITYDLNISLQKREQDIANAMILVEVAKKRLQKLRDDGWEPLINKISMFCIKHDILIPNFDDPYSNSGRSRRKIVDHTVLHHFHVEVYIL</sequence>
<name>A0ABQ7TWH3_SOLTU</name>